<protein>
    <submittedName>
        <fullName evidence="1">Uncharacterized protein</fullName>
    </submittedName>
</protein>
<gene>
    <name evidence="1" type="ORF">EVG20_g6145</name>
</gene>
<organism evidence="1 2">
    <name type="scientific">Dentipellis fragilis</name>
    <dbReference type="NCBI Taxonomy" id="205917"/>
    <lineage>
        <taxon>Eukaryota</taxon>
        <taxon>Fungi</taxon>
        <taxon>Dikarya</taxon>
        <taxon>Basidiomycota</taxon>
        <taxon>Agaricomycotina</taxon>
        <taxon>Agaricomycetes</taxon>
        <taxon>Russulales</taxon>
        <taxon>Hericiaceae</taxon>
        <taxon>Dentipellis</taxon>
    </lineage>
</organism>
<dbReference type="Proteomes" id="UP000298327">
    <property type="component" value="Unassembled WGS sequence"/>
</dbReference>
<evidence type="ECO:0000313" key="2">
    <source>
        <dbReference type="Proteomes" id="UP000298327"/>
    </source>
</evidence>
<sequence length="77" mass="8135">MLRAVALQSPVCGRSVGGRAGSHFHSGRRHLERHSEAWPSHHLSNAIITLRQSLDAAAAAAAAAAATDIIDIQVTSW</sequence>
<proteinExistence type="predicted"/>
<keyword evidence="2" id="KW-1185">Reference proteome</keyword>
<dbReference type="EMBL" id="SEOQ01000395">
    <property type="protein sequence ID" value="TFY63869.1"/>
    <property type="molecule type" value="Genomic_DNA"/>
</dbReference>
<dbReference type="AlphaFoldDB" id="A0A4Y9YS19"/>
<reference evidence="1 2" key="1">
    <citation type="submission" date="2019-02" db="EMBL/GenBank/DDBJ databases">
        <title>Genome sequencing of the rare red list fungi Dentipellis fragilis.</title>
        <authorList>
            <person name="Buettner E."/>
            <person name="Kellner H."/>
        </authorList>
    </citation>
    <scope>NUCLEOTIDE SEQUENCE [LARGE SCALE GENOMIC DNA]</scope>
    <source>
        <strain evidence="1 2">DSM 105465</strain>
    </source>
</reference>
<name>A0A4Y9YS19_9AGAM</name>
<evidence type="ECO:0000313" key="1">
    <source>
        <dbReference type="EMBL" id="TFY63869.1"/>
    </source>
</evidence>
<accession>A0A4Y9YS19</accession>
<comment type="caution">
    <text evidence="1">The sequence shown here is derived from an EMBL/GenBank/DDBJ whole genome shotgun (WGS) entry which is preliminary data.</text>
</comment>